<keyword evidence="1" id="KW-1133">Transmembrane helix</keyword>
<feature type="transmembrane region" description="Helical" evidence="1">
    <location>
        <begin position="12"/>
        <end position="34"/>
    </location>
</feature>
<evidence type="ECO:0000313" key="2">
    <source>
        <dbReference type="EMBL" id="OLF08322.1"/>
    </source>
</evidence>
<proteinExistence type="predicted"/>
<sequence length="84" mass="8368">MKARLLPGDGPLARVAPIVAFLVVAAVFVIGVLVRGMTGALLLGALAAGVAVLLSATWGVLSPSQRTGRVLVLGVLVAIAISVL</sequence>
<dbReference type="AlphaFoldDB" id="A0A7Z0WIU4"/>
<accession>A0A7Z0WIU4</accession>
<reference evidence="2 3" key="1">
    <citation type="submission" date="2016-12" db="EMBL/GenBank/DDBJ databases">
        <title>The draft genome sequence of Actinophytocola xinjiangensis.</title>
        <authorList>
            <person name="Wang W."/>
            <person name="Yuan L."/>
        </authorList>
    </citation>
    <scope>NUCLEOTIDE SEQUENCE [LARGE SCALE GENOMIC DNA]</scope>
    <source>
        <strain evidence="2 3">CGMCC 4.4663</strain>
    </source>
</reference>
<feature type="transmembrane region" description="Helical" evidence="1">
    <location>
        <begin position="41"/>
        <end position="61"/>
    </location>
</feature>
<dbReference type="InterPro" id="IPR046549">
    <property type="entry name" value="DUF6703"/>
</dbReference>
<keyword evidence="1" id="KW-0472">Membrane</keyword>
<keyword evidence="1" id="KW-0812">Transmembrane</keyword>
<dbReference type="Pfam" id="PF20444">
    <property type="entry name" value="DUF6703"/>
    <property type="match status" value="1"/>
</dbReference>
<feature type="transmembrane region" description="Helical" evidence="1">
    <location>
        <begin position="67"/>
        <end position="83"/>
    </location>
</feature>
<keyword evidence="3" id="KW-1185">Reference proteome</keyword>
<comment type="caution">
    <text evidence="2">The sequence shown here is derived from an EMBL/GenBank/DDBJ whole genome shotgun (WGS) entry which is preliminary data.</text>
</comment>
<name>A0A7Z0WIU4_9PSEU</name>
<dbReference type="Proteomes" id="UP000185696">
    <property type="component" value="Unassembled WGS sequence"/>
</dbReference>
<gene>
    <name evidence="2" type="ORF">BLA60_23070</name>
</gene>
<organism evidence="2 3">
    <name type="scientific">Actinophytocola xinjiangensis</name>
    <dbReference type="NCBI Taxonomy" id="485602"/>
    <lineage>
        <taxon>Bacteria</taxon>
        <taxon>Bacillati</taxon>
        <taxon>Actinomycetota</taxon>
        <taxon>Actinomycetes</taxon>
        <taxon>Pseudonocardiales</taxon>
        <taxon>Pseudonocardiaceae</taxon>
    </lineage>
</organism>
<evidence type="ECO:0000256" key="1">
    <source>
        <dbReference type="SAM" id="Phobius"/>
    </source>
</evidence>
<protein>
    <submittedName>
        <fullName evidence="2">Uncharacterized protein</fullName>
    </submittedName>
</protein>
<evidence type="ECO:0000313" key="3">
    <source>
        <dbReference type="Proteomes" id="UP000185696"/>
    </source>
</evidence>
<dbReference type="EMBL" id="MSIF01000012">
    <property type="protein sequence ID" value="OLF08322.1"/>
    <property type="molecule type" value="Genomic_DNA"/>
</dbReference>